<dbReference type="RefSeq" id="YP_001468039.1">
    <property type="nucleotide sequence ID" value="NC_009804.1"/>
</dbReference>
<dbReference type="Proteomes" id="UP000001133">
    <property type="component" value="Segment"/>
</dbReference>
<dbReference type="GeneID" id="5600639"/>
<dbReference type="KEGG" id="vg:5600639"/>
<accession>A7XXP4</accession>
<gene>
    <name evidence="1" type="ORF">P74p69</name>
</gene>
<evidence type="ECO:0000313" key="2">
    <source>
        <dbReference type="Proteomes" id="UP000001133"/>
    </source>
</evidence>
<protein>
    <submittedName>
        <fullName evidence="1">Uncharacterized protein</fullName>
    </submittedName>
</protein>
<dbReference type="EMBL" id="EU100884">
    <property type="protein sequence ID" value="ABU97019.1"/>
    <property type="molecule type" value="Genomic_DNA"/>
</dbReference>
<proteinExistence type="predicted"/>
<keyword evidence="2" id="KW-1185">Reference proteome</keyword>
<reference evidence="1 2" key="1">
    <citation type="journal article" date="2008" name="J. Mol. Biol.">
        <title>Genome comparison and proteomic characterization of Thermus thermophilus bacteriophages P23-45 and P74-26: siphoviruses with triplex-forming sequences and the longest known tails.</title>
        <authorList>
            <person name="Minakhin L."/>
            <person name="Goel M."/>
            <person name="Berdygulova Z."/>
            <person name="Ramanculov E."/>
            <person name="Florens L."/>
            <person name="Glazko G."/>
            <person name="Karamychev V.N."/>
            <person name="Slesarev A.I."/>
            <person name="Kozyavkin S.A."/>
            <person name="Khromov I."/>
            <person name="Ackermann H.W."/>
            <person name="Washburn M."/>
            <person name="Mushegian A."/>
            <person name="Severinov K."/>
        </authorList>
    </citation>
    <scope>NUCLEOTIDE SEQUENCE</scope>
</reference>
<sequence length="91" mass="10264">MVLQAWQQKLLAGFMAASEKSMELFADGERTIATRHHDTAREELVVYRSGAIYYALMVDGVGKSTVFFDGETFITRGNFDVAIPNWMLEVL</sequence>
<evidence type="ECO:0000313" key="1">
    <source>
        <dbReference type="EMBL" id="ABU97019.1"/>
    </source>
</evidence>
<name>A7XXP4_BP742</name>
<organism evidence="1 2">
    <name type="scientific">Thermus phage P74-26</name>
    <dbReference type="NCBI Taxonomy" id="2914007"/>
    <lineage>
        <taxon>Viruses</taxon>
        <taxon>Duplodnaviria</taxon>
        <taxon>Heunggongvirae</taxon>
        <taxon>Uroviricota</taxon>
        <taxon>Caudoviricetes</taxon>
        <taxon>Oshimavirus</taxon>
        <taxon>Thermus virus P74-26</taxon>
    </lineage>
</organism>